<dbReference type="AlphaFoldDB" id="A0AAV9ZRG0"/>
<keyword evidence="2" id="KW-1185">Reference proteome</keyword>
<dbReference type="EMBL" id="JAWWNJ010000118">
    <property type="protein sequence ID" value="KAK6988916.1"/>
    <property type="molecule type" value="Genomic_DNA"/>
</dbReference>
<gene>
    <name evidence="1" type="ORF">R3P38DRAFT_3227800</name>
</gene>
<reference evidence="1 2" key="1">
    <citation type="journal article" date="2024" name="J Genomics">
        <title>Draft genome sequencing and assembly of Favolaschia claudopus CIRM-BRFM 2984 isolated from oak limbs.</title>
        <authorList>
            <person name="Navarro D."/>
            <person name="Drula E."/>
            <person name="Chaduli D."/>
            <person name="Cazenave R."/>
            <person name="Ahrendt S."/>
            <person name="Wang J."/>
            <person name="Lipzen A."/>
            <person name="Daum C."/>
            <person name="Barry K."/>
            <person name="Grigoriev I.V."/>
            <person name="Favel A."/>
            <person name="Rosso M.N."/>
            <person name="Martin F."/>
        </authorList>
    </citation>
    <scope>NUCLEOTIDE SEQUENCE [LARGE SCALE GENOMIC DNA]</scope>
    <source>
        <strain evidence="1 2">CIRM-BRFM 2984</strain>
    </source>
</reference>
<comment type="caution">
    <text evidence="1">The sequence shown here is derived from an EMBL/GenBank/DDBJ whole genome shotgun (WGS) entry which is preliminary data.</text>
</comment>
<proteinExistence type="predicted"/>
<name>A0AAV9ZRG0_9AGAR</name>
<sequence>MSKEQYCSPHPAHAPLLLAAVCAHWRSIATSTRDLWSSLNFQKSSLAEDDTELLLLWLKRSGSRPFSLRLVLEPAQSQPSASLTAFLSTVFDHLTRFTSLVICVEGSCSVLAESKSQILILQELSLDVEWDDLTVTQLLCNLFRSSAMKSLTYVNFRGFRSDSSPRLDHDWTNVTRLYLAYEMSVMECGWILSQCRRVCEARFELVGYWGESSTDPLVLAPMLLKYLRQLEISSLEDLSPLFNAFNSHSLHAMRISLPRSADPWPHIPFIDWIQRTGCRLQELRICGPVTEEECAEIALIAGIYPTVSDAPGM</sequence>
<evidence type="ECO:0008006" key="3">
    <source>
        <dbReference type="Google" id="ProtNLM"/>
    </source>
</evidence>
<evidence type="ECO:0000313" key="2">
    <source>
        <dbReference type="Proteomes" id="UP001362999"/>
    </source>
</evidence>
<protein>
    <recommendedName>
        <fullName evidence="3">F-box domain-containing protein</fullName>
    </recommendedName>
</protein>
<accession>A0AAV9ZRG0</accession>
<dbReference type="Proteomes" id="UP001362999">
    <property type="component" value="Unassembled WGS sequence"/>
</dbReference>
<organism evidence="1 2">
    <name type="scientific">Favolaschia claudopus</name>
    <dbReference type="NCBI Taxonomy" id="2862362"/>
    <lineage>
        <taxon>Eukaryota</taxon>
        <taxon>Fungi</taxon>
        <taxon>Dikarya</taxon>
        <taxon>Basidiomycota</taxon>
        <taxon>Agaricomycotina</taxon>
        <taxon>Agaricomycetes</taxon>
        <taxon>Agaricomycetidae</taxon>
        <taxon>Agaricales</taxon>
        <taxon>Marasmiineae</taxon>
        <taxon>Mycenaceae</taxon>
        <taxon>Favolaschia</taxon>
    </lineage>
</organism>
<evidence type="ECO:0000313" key="1">
    <source>
        <dbReference type="EMBL" id="KAK6988916.1"/>
    </source>
</evidence>